<evidence type="ECO:0000313" key="3">
    <source>
        <dbReference type="Proteomes" id="UP001353858"/>
    </source>
</evidence>
<organism evidence="2 3">
    <name type="scientific">Aquatica leii</name>
    <dbReference type="NCBI Taxonomy" id="1421715"/>
    <lineage>
        <taxon>Eukaryota</taxon>
        <taxon>Metazoa</taxon>
        <taxon>Ecdysozoa</taxon>
        <taxon>Arthropoda</taxon>
        <taxon>Hexapoda</taxon>
        <taxon>Insecta</taxon>
        <taxon>Pterygota</taxon>
        <taxon>Neoptera</taxon>
        <taxon>Endopterygota</taxon>
        <taxon>Coleoptera</taxon>
        <taxon>Polyphaga</taxon>
        <taxon>Elateriformia</taxon>
        <taxon>Elateroidea</taxon>
        <taxon>Lampyridae</taxon>
        <taxon>Luciolinae</taxon>
        <taxon>Aquatica</taxon>
    </lineage>
</organism>
<keyword evidence="3" id="KW-1185">Reference proteome</keyword>
<dbReference type="Proteomes" id="UP001353858">
    <property type="component" value="Unassembled WGS sequence"/>
</dbReference>
<dbReference type="AlphaFoldDB" id="A0AAN7P3T6"/>
<protein>
    <submittedName>
        <fullName evidence="2">Uncharacterized protein</fullName>
    </submittedName>
</protein>
<evidence type="ECO:0000256" key="1">
    <source>
        <dbReference type="SAM" id="MobiDB-lite"/>
    </source>
</evidence>
<gene>
    <name evidence="2" type="ORF">RN001_012836</name>
</gene>
<reference evidence="3" key="1">
    <citation type="submission" date="2023-01" db="EMBL/GenBank/DDBJ databases">
        <title>Key to firefly adult light organ development and bioluminescence: homeobox transcription factors regulate luciferase expression and transportation to peroxisome.</title>
        <authorList>
            <person name="Fu X."/>
        </authorList>
    </citation>
    <scope>NUCLEOTIDE SEQUENCE [LARGE SCALE GENOMIC DNA]</scope>
</reference>
<feature type="compositionally biased region" description="Basic and acidic residues" evidence="1">
    <location>
        <begin position="167"/>
        <end position="181"/>
    </location>
</feature>
<feature type="region of interest" description="Disordered" evidence="1">
    <location>
        <begin position="159"/>
        <end position="191"/>
    </location>
</feature>
<comment type="caution">
    <text evidence="2">The sequence shown here is derived from an EMBL/GenBank/DDBJ whole genome shotgun (WGS) entry which is preliminary data.</text>
</comment>
<accession>A0AAN7P3T6</accession>
<proteinExistence type="predicted"/>
<dbReference type="EMBL" id="JARPUR010000005">
    <property type="protein sequence ID" value="KAK4876414.1"/>
    <property type="molecule type" value="Genomic_DNA"/>
</dbReference>
<name>A0AAN7P3T6_9COLE</name>
<sequence>MYVNSPFPSSSLFPFIISHPFSLHNSSISTYYSEECRKWMQLNPGRVITIRQVGKLFGNAFMKAAFMETVVNEFRKTGIFPMDRNVTSCSGKELSKPKSSSQQATVAAFALSSKDIRSVLHCNRKTAKTKTTKKGKMVVLTESPYKNELIAEIEARKKKPVKRNLNLKHEVENRKENEKKANPQKAMLQKR</sequence>
<evidence type="ECO:0000313" key="2">
    <source>
        <dbReference type="EMBL" id="KAK4876414.1"/>
    </source>
</evidence>